<accession>A0A5J6QN18</accession>
<name>A0A5J6QN18_9GAMM</name>
<dbReference type="KEGG" id="plal:FXN65_13780"/>
<dbReference type="EMBL" id="CP043311">
    <property type="protein sequence ID" value="QEY63082.1"/>
    <property type="molecule type" value="Genomic_DNA"/>
</dbReference>
<feature type="region of interest" description="Disordered" evidence="1">
    <location>
        <begin position="28"/>
        <end position="51"/>
    </location>
</feature>
<sequence length="77" mass="8379">MAILVALRSSFPGTVAWQLGYQPMLASLRGGNGHRPEEADKRGQTPVSSTGCEYTDNSLIPALRTLNAFVDQEAFRI</sequence>
<gene>
    <name evidence="2" type="ORF">FXN65_13780</name>
</gene>
<evidence type="ECO:0000313" key="3">
    <source>
        <dbReference type="Proteomes" id="UP000327179"/>
    </source>
</evidence>
<dbReference type="RefSeq" id="WP_151133734.1">
    <property type="nucleotide sequence ID" value="NZ_CP043311.1"/>
</dbReference>
<feature type="compositionally biased region" description="Basic and acidic residues" evidence="1">
    <location>
        <begin position="34"/>
        <end position="43"/>
    </location>
</feature>
<dbReference type="Proteomes" id="UP000327179">
    <property type="component" value="Chromosome"/>
</dbReference>
<keyword evidence="3" id="KW-1185">Reference proteome</keyword>
<protein>
    <submittedName>
        <fullName evidence="2">Uncharacterized protein</fullName>
    </submittedName>
</protein>
<dbReference type="AlphaFoldDB" id="A0A5J6QN18"/>
<organism evidence="2 3">
    <name type="scientific">Metapseudomonas lalkuanensis</name>
    <dbReference type="NCBI Taxonomy" id="2604832"/>
    <lineage>
        <taxon>Bacteria</taxon>
        <taxon>Pseudomonadati</taxon>
        <taxon>Pseudomonadota</taxon>
        <taxon>Gammaproteobacteria</taxon>
        <taxon>Pseudomonadales</taxon>
        <taxon>Pseudomonadaceae</taxon>
        <taxon>Metapseudomonas</taxon>
    </lineage>
</organism>
<evidence type="ECO:0000313" key="2">
    <source>
        <dbReference type="EMBL" id="QEY63082.1"/>
    </source>
</evidence>
<reference evidence="2 3" key="1">
    <citation type="submission" date="2019-08" db="EMBL/GenBank/DDBJ databases">
        <title>Whole-genome Sequencing of e-waste polymer degrading bacterium Pseudomonas sp. strain PE08.</title>
        <authorList>
            <person name="Kirdat K."/>
            <person name="Debbarma P."/>
            <person name="Narawade N."/>
            <person name="Suyal D."/>
            <person name="Thorat V."/>
            <person name="Shouche Y."/>
            <person name="Goel R."/>
            <person name="Yadav A."/>
        </authorList>
    </citation>
    <scope>NUCLEOTIDE SEQUENCE [LARGE SCALE GENOMIC DNA]</scope>
    <source>
        <strain evidence="2 3">PE08</strain>
    </source>
</reference>
<evidence type="ECO:0000256" key="1">
    <source>
        <dbReference type="SAM" id="MobiDB-lite"/>
    </source>
</evidence>
<proteinExistence type="predicted"/>